<keyword evidence="3" id="KW-1185">Reference proteome</keyword>
<dbReference type="EMBL" id="JANPWB010000009">
    <property type="protein sequence ID" value="KAJ1150594.1"/>
    <property type="molecule type" value="Genomic_DNA"/>
</dbReference>
<dbReference type="AlphaFoldDB" id="A0AAV7RE61"/>
<feature type="region of interest" description="Disordered" evidence="1">
    <location>
        <begin position="1"/>
        <end position="105"/>
    </location>
</feature>
<evidence type="ECO:0000313" key="3">
    <source>
        <dbReference type="Proteomes" id="UP001066276"/>
    </source>
</evidence>
<sequence length="120" mass="12743">MRPAPWLPARPSESQPSRETHLAASPRLQQDRTGRYGAGGRRENPLRASVDGTCSAPKMEESLLGPKQCGPAGSAPAQIYRDPNNRTSVSPKAKPTSSDGRLGPTCDYGTDTAGNHCCQP</sequence>
<organism evidence="2 3">
    <name type="scientific">Pleurodeles waltl</name>
    <name type="common">Iberian ribbed newt</name>
    <dbReference type="NCBI Taxonomy" id="8319"/>
    <lineage>
        <taxon>Eukaryota</taxon>
        <taxon>Metazoa</taxon>
        <taxon>Chordata</taxon>
        <taxon>Craniata</taxon>
        <taxon>Vertebrata</taxon>
        <taxon>Euteleostomi</taxon>
        <taxon>Amphibia</taxon>
        <taxon>Batrachia</taxon>
        <taxon>Caudata</taxon>
        <taxon>Salamandroidea</taxon>
        <taxon>Salamandridae</taxon>
        <taxon>Pleurodelinae</taxon>
        <taxon>Pleurodeles</taxon>
    </lineage>
</organism>
<comment type="caution">
    <text evidence="2">The sequence shown here is derived from an EMBL/GenBank/DDBJ whole genome shotgun (WGS) entry which is preliminary data.</text>
</comment>
<feature type="compositionally biased region" description="Polar residues" evidence="1">
    <location>
        <begin position="85"/>
        <end position="99"/>
    </location>
</feature>
<protein>
    <submittedName>
        <fullName evidence="2">Uncharacterized protein</fullName>
    </submittedName>
</protein>
<evidence type="ECO:0000256" key="1">
    <source>
        <dbReference type="SAM" id="MobiDB-lite"/>
    </source>
</evidence>
<evidence type="ECO:0000313" key="2">
    <source>
        <dbReference type="EMBL" id="KAJ1150594.1"/>
    </source>
</evidence>
<gene>
    <name evidence="2" type="ORF">NDU88_003384</name>
</gene>
<feature type="compositionally biased region" description="Basic and acidic residues" evidence="1">
    <location>
        <begin position="29"/>
        <end position="45"/>
    </location>
</feature>
<name>A0AAV7RE61_PLEWA</name>
<accession>A0AAV7RE61</accession>
<proteinExistence type="predicted"/>
<dbReference type="Proteomes" id="UP001066276">
    <property type="component" value="Chromosome 5"/>
</dbReference>
<reference evidence="2" key="1">
    <citation type="journal article" date="2022" name="bioRxiv">
        <title>Sequencing and chromosome-scale assembly of the giantPleurodeles waltlgenome.</title>
        <authorList>
            <person name="Brown T."/>
            <person name="Elewa A."/>
            <person name="Iarovenko S."/>
            <person name="Subramanian E."/>
            <person name="Araus A.J."/>
            <person name="Petzold A."/>
            <person name="Susuki M."/>
            <person name="Suzuki K.-i.T."/>
            <person name="Hayashi T."/>
            <person name="Toyoda A."/>
            <person name="Oliveira C."/>
            <person name="Osipova E."/>
            <person name="Leigh N.D."/>
            <person name="Simon A."/>
            <person name="Yun M.H."/>
        </authorList>
    </citation>
    <scope>NUCLEOTIDE SEQUENCE</scope>
    <source>
        <strain evidence="2">20211129_DDA</strain>
        <tissue evidence="2">Liver</tissue>
    </source>
</reference>